<organism evidence="1 2">
    <name type="scientific">Tanacetum coccineum</name>
    <dbReference type="NCBI Taxonomy" id="301880"/>
    <lineage>
        <taxon>Eukaryota</taxon>
        <taxon>Viridiplantae</taxon>
        <taxon>Streptophyta</taxon>
        <taxon>Embryophyta</taxon>
        <taxon>Tracheophyta</taxon>
        <taxon>Spermatophyta</taxon>
        <taxon>Magnoliopsida</taxon>
        <taxon>eudicotyledons</taxon>
        <taxon>Gunneridae</taxon>
        <taxon>Pentapetalae</taxon>
        <taxon>asterids</taxon>
        <taxon>campanulids</taxon>
        <taxon>Asterales</taxon>
        <taxon>Asteraceae</taxon>
        <taxon>Asteroideae</taxon>
        <taxon>Anthemideae</taxon>
        <taxon>Anthemidinae</taxon>
        <taxon>Tanacetum</taxon>
    </lineage>
</organism>
<reference evidence="1" key="2">
    <citation type="submission" date="2022-01" db="EMBL/GenBank/DDBJ databases">
        <authorList>
            <person name="Yamashiro T."/>
            <person name="Shiraishi A."/>
            <person name="Satake H."/>
            <person name="Nakayama K."/>
        </authorList>
    </citation>
    <scope>NUCLEOTIDE SEQUENCE</scope>
</reference>
<gene>
    <name evidence="1" type="ORF">Tco_1123054</name>
</gene>
<dbReference type="EMBL" id="BQNB010021458">
    <property type="protein sequence ID" value="GJU06624.1"/>
    <property type="molecule type" value="Genomic_DNA"/>
</dbReference>
<proteinExistence type="predicted"/>
<reference evidence="1" key="1">
    <citation type="journal article" date="2022" name="Int. J. Mol. Sci.">
        <title>Draft Genome of Tanacetum Coccineum: Genomic Comparison of Closely Related Tanacetum-Family Plants.</title>
        <authorList>
            <person name="Yamashiro T."/>
            <person name="Shiraishi A."/>
            <person name="Nakayama K."/>
            <person name="Satake H."/>
        </authorList>
    </citation>
    <scope>NUCLEOTIDE SEQUENCE</scope>
</reference>
<sequence length="72" mass="7546">MVDSLTCLKIPIKDDSIPPSLGIRGTRDAFLLFGLCFWEASSLGIDGIVSSGCAGYSGVVVDMLIVAVMSHV</sequence>
<dbReference type="Proteomes" id="UP001151760">
    <property type="component" value="Unassembled WGS sequence"/>
</dbReference>
<keyword evidence="2" id="KW-1185">Reference proteome</keyword>
<evidence type="ECO:0000313" key="2">
    <source>
        <dbReference type="Proteomes" id="UP001151760"/>
    </source>
</evidence>
<comment type="caution">
    <text evidence="1">The sequence shown here is derived from an EMBL/GenBank/DDBJ whole genome shotgun (WGS) entry which is preliminary data.</text>
</comment>
<evidence type="ECO:0000313" key="1">
    <source>
        <dbReference type="EMBL" id="GJU06624.1"/>
    </source>
</evidence>
<name>A0ABQ5J298_9ASTR</name>
<accession>A0ABQ5J298</accession>
<protein>
    <submittedName>
        <fullName evidence="1">Uncharacterized protein</fullName>
    </submittedName>
</protein>